<feature type="domain" description="Metallo-beta-lactamase" evidence="1">
    <location>
        <begin position="18"/>
        <end position="211"/>
    </location>
</feature>
<dbReference type="InterPro" id="IPR001279">
    <property type="entry name" value="Metallo-B-lactamas"/>
</dbReference>
<accession>A0A645BFP5</accession>
<protein>
    <recommendedName>
        <fullName evidence="1">Metallo-beta-lactamase domain-containing protein</fullName>
    </recommendedName>
</protein>
<dbReference type="Gene3D" id="3.60.15.10">
    <property type="entry name" value="Ribonuclease Z/Hydroxyacylglutathione hydrolase-like"/>
    <property type="match status" value="1"/>
</dbReference>
<dbReference type="PANTHER" id="PTHR46018">
    <property type="entry name" value="ZINC PHOSPHODIESTERASE ELAC PROTEIN 1"/>
    <property type="match status" value="1"/>
</dbReference>
<dbReference type="SUPFAM" id="SSF56281">
    <property type="entry name" value="Metallo-hydrolase/oxidoreductase"/>
    <property type="match status" value="1"/>
</dbReference>
<dbReference type="AlphaFoldDB" id="A0A645BFP5"/>
<proteinExistence type="predicted"/>
<name>A0A645BFP5_9ZZZZ</name>
<organism evidence="2">
    <name type="scientific">bioreactor metagenome</name>
    <dbReference type="NCBI Taxonomy" id="1076179"/>
    <lineage>
        <taxon>unclassified sequences</taxon>
        <taxon>metagenomes</taxon>
        <taxon>ecological metagenomes</taxon>
    </lineage>
</organism>
<sequence length="242" mass="26897">MYLTVLGRYGPYPRVGGACSGYLLEDGETRVLIDCGAGVFARLIEFYRPEELNAVVLSHLHYDHCSDLFVMRYALDNQPAGADGEKRRMPLYAPDEPFEVISALTKNEVFERHTIRGGDSVSIGSLTFQFTSMAHPVPTNGMRVTGSDGHVFCFTGDTKPYPEMAQFARGANALLADTCFVNNSQQGPHLNVKQACAMAREAGVQTLYCTHLWGKEDTEQALKKEIDFPSAFVVQERGRYRI</sequence>
<gene>
    <name evidence="2" type="ORF">SDC9_107395</name>
</gene>
<dbReference type="EMBL" id="VSSQ01017853">
    <property type="protein sequence ID" value="MPM60544.1"/>
    <property type="molecule type" value="Genomic_DNA"/>
</dbReference>
<reference evidence="2" key="1">
    <citation type="submission" date="2019-08" db="EMBL/GenBank/DDBJ databases">
        <authorList>
            <person name="Kucharzyk K."/>
            <person name="Murdoch R.W."/>
            <person name="Higgins S."/>
            <person name="Loffler F."/>
        </authorList>
    </citation>
    <scope>NUCLEOTIDE SEQUENCE</scope>
</reference>
<dbReference type="GO" id="GO:0042781">
    <property type="term" value="F:3'-tRNA processing endoribonuclease activity"/>
    <property type="evidence" value="ECO:0007669"/>
    <property type="project" value="TreeGrafter"/>
</dbReference>
<evidence type="ECO:0000259" key="1">
    <source>
        <dbReference type="SMART" id="SM00849"/>
    </source>
</evidence>
<dbReference type="CDD" id="cd07716">
    <property type="entry name" value="RNaseZ_short-form-like_MBL-fold"/>
    <property type="match status" value="1"/>
</dbReference>
<dbReference type="Pfam" id="PF12706">
    <property type="entry name" value="Lactamase_B_2"/>
    <property type="match status" value="1"/>
</dbReference>
<dbReference type="SMART" id="SM00849">
    <property type="entry name" value="Lactamase_B"/>
    <property type="match status" value="1"/>
</dbReference>
<dbReference type="InterPro" id="IPR036866">
    <property type="entry name" value="RibonucZ/Hydroxyglut_hydro"/>
</dbReference>
<evidence type="ECO:0000313" key="2">
    <source>
        <dbReference type="EMBL" id="MPM60544.1"/>
    </source>
</evidence>
<comment type="caution">
    <text evidence="2">The sequence shown here is derived from an EMBL/GenBank/DDBJ whole genome shotgun (WGS) entry which is preliminary data.</text>
</comment>
<dbReference type="PANTHER" id="PTHR46018:SF4">
    <property type="entry name" value="METALLO-HYDROLASE YHFI-RELATED"/>
    <property type="match status" value="1"/>
</dbReference>